<proteinExistence type="predicted"/>
<comment type="caution">
    <text evidence="2">The sequence shown here is derived from an EMBL/GenBank/DDBJ whole genome shotgun (WGS) entry which is preliminary data.</text>
</comment>
<feature type="compositionally biased region" description="Polar residues" evidence="1">
    <location>
        <begin position="111"/>
        <end position="121"/>
    </location>
</feature>
<feature type="compositionally biased region" description="Pro residues" evidence="1">
    <location>
        <begin position="82"/>
        <end position="93"/>
    </location>
</feature>
<accession>A0A7J8DY35</accession>
<gene>
    <name evidence="2" type="ORF">HJG63_008444</name>
</gene>
<evidence type="ECO:0000313" key="3">
    <source>
        <dbReference type="Proteomes" id="UP000593571"/>
    </source>
</evidence>
<dbReference type="EMBL" id="JACASE010000011">
    <property type="protein sequence ID" value="KAF6427991.1"/>
    <property type="molecule type" value="Genomic_DNA"/>
</dbReference>
<feature type="region of interest" description="Disordered" evidence="1">
    <location>
        <begin position="1"/>
        <end position="39"/>
    </location>
</feature>
<name>A0A7J8DY35_ROUAE</name>
<evidence type="ECO:0000313" key="2">
    <source>
        <dbReference type="EMBL" id="KAF6427991.1"/>
    </source>
</evidence>
<protein>
    <submittedName>
        <fullName evidence="2">Uncharacterized protein</fullName>
    </submittedName>
</protein>
<keyword evidence="3" id="KW-1185">Reference proteome</keyword>
<reference evidence="2 3" key="1">
    <citation type="journal article" date="2020" name="Nature">
        <title>Six reference-quality genomes reveal evolution of bat adaptations.</title>
        <authorList>
            <person name="Jebb D."/>
            <person name="Huang Z."/>
            <person name="Pippel M."/>
            <person name="Hughes G.M."/>
            <person name="Lavrichenko K."/>
            <person name="Devanna P."/>
            <person name="Winkler S."/>
            <person name="Jermiin L.S."/>
            <person name="Skirmuntt E.C."/>
            <person name="Katzourakis A."/>
            <person name="Burkitt-Gray L."/>
            <person name="Ray D.A."/>
            <person name="Sullivan K.A.M."/>
            <person name="Roscito J.G."/>
            <person name="Kirilenko B.M."/>
            <person name="Davalos L.M."/>
            <person name="Corthals A.P."/>
            <person name="Power M.L."/>
            <person name="Jones G."/>
            <person name="Ransome R.D."/>
            <person name="Dechmann D.K.N."/>
            <person name="Locatelli A.G."/>
            <person name="Puechmaille S.J."/>
            <person name="Fedrigo O."/>
            <person name="Jarvis E.D."/>
            <person name="Hiller M."/>
            <person name="Vernes S.C."/>
            <person name="Myers E.W."/>
            <person name="Teeling E.C."/>
        </authorList>
    </citation>
    <scope>NUCLEOTIDE SEQUENCE [LARGE SCALE GENOMIC DNA]</scope>
    <source>
        <strain evidence="2">MRouAeg1</strain>
        <tissue evidence="2">Muscle</tissue>
    </source>
</reference>
<organism evidence="2 3">
    <name type="scientific">Rousettus aegyptiacus</name>
    <name type="common">Egyptian fruit bat</name>
    <name type="synonym">Pteropus aegyptiacus</name>
    <dbReference type="NCBI Taxonomy" id="9407"/>
    <lineage>
        <taxon>Eukaryota</taxon>
        <taxon>Metazoa</taxon>
        <taxon>Chordata</taxon>
        <taxon>Craniata</taxon>
        <taxon>Vertebrata</taxon>
        <taxon>Euteleostomi</taxon>
        <taxon>Mammalia</taxon>
        <taxon>Eutheria</taxon>
        <taxon>Laurasiatheria</taxon>
        <taxon>Chiroptera</taxon>
        <taxon>Yinpterochiroptera</taxon>
        <taxon>Pteropodoidea</taxon>
        <taxon>Pteropodidae</taxon>
        <taxon>Rousettinae</taxon>
        <taxon>Rousettus</taxon>
    </lineage>
</organism>
<sequence length="121" mass="13385">MGGRRKARCIPAERGVETSKMRPHPTLPCVVRGRRSPETVPTLISCSHERRKTKLTRRGVVLGLKVRGEAQGARWELSSVPQRPPRPCPPPHPVTSHSSSHGCPRPHTRTQDGQTQAPGFH</sequence>
<evidence type="ECO:0000256" key="1">
    <source>
        <dbReference type="SAM" id="MobiDB-lite"/>
    </source>
</evidence>
<feature type="region of interest" description="Disordered" evidence="1">
    <location>
        <begin position="70"/>
        <end position="121"/>
    </location>
</feature>
<dbReference type="Proteomes" id="UP000593571">
    <property type="component" value="Unassembled WGS sequence"/>
</dbReference>
<dbReference type="AlphaFoldDB" id="A0A7J8DY35"/>